<reference evidence="2 3" key="1">
    <citation type="journal article" date="2024" name="Nat. Commun.">
        <title>Phylogenomics reveals the evolutionary origins of lichenization in chlorophyte algae.</title>
        <authorList>
            <person name="Puginier C."/>
            <person name="Libourel C."/>
            <person name="Otte J."/>
            <person name="Skaloud P."/>
            <person name="Haon M."/>
            <person name="Grisel S."/>
            <person name="Petersen M."/>
            <person name="Berrin J.G."/>
            <person name="Delaux P.M."/>
            <person name="Dal Grande F."/>
            <person name="Keller J."/>
        </authorList>
    </citation>
    <scope>NUCLEOTIDE SEQUENCE [LARGE SCALE GENOMIC DNA]</scope>
    <source>
        <strain evidence="2 3">SAG 2036</strain>
    </source>
</reference>
<dbReference type="Pfam" id="PF06101">
    <property type="entry name" value="Vps62"/>
    <property type="match status" value="1"/>
</dbReference>
<dbReference type="PANTHER" id="PTHR48174">
    <property type="entry name" value="DUF946 FAMILY PROTEIN"/>
    <property type="match status" value="1"/>
</dbReference>
<proteinExistence type="predicted"/>
<dbReference type="AlphaFoldDB" id="A0AAW1P1A2"/>
<feature type="compositionally biased region" description="Polar residues" evidence="1">
    <location>
        <begin position="375"/>
        <end position="385"/>
    </location>
</feature>
<protein>
    <submittedName>
        <fullName evidence="2">Uncharacterized protein</fullName>
    </submittedName>
</protein>
<feature type="compositionally biased region" description="Low complexity" evidence="1">
    <location>
        <begin position="42"/>
        <end position="61"/>
    </location>
</feature>
<dbReference type="InterPro" id="IPR009291">
    <property type="entry name" value="Vps62"/>
</dbReference>
<name>A0AAW1P1A2_9CHLO</name>
<organism evidence="2 3">
    <name type="scientific">Symbiochloris irregularis</name>
    <dbReference type="NCBI Taxonomy" id="706552"/>
    <lineage>
        <taxon>Eukaryota</taxon>
        <taxon>Viridiplantae</taxon>
        <taxon>Chlorophyta</taxon>
        <taxon>core chlorophytes</taxon>
        <taxon>Trebouxiophyceae</taxon>
        <taxon>Trebouxiales</taxon>
        <taxon>Trebouxiaceae</taxon>
        <taxon>Symbiochloris</taxon>
    </lineage>
</organism>
<dbReference type="Proteomes" id="UP001465755">
    <property type="component" value="Unassembled WGS sequence"/>
</dbReference>
<evidence type="ECO:0000313" key="3">
    <source>
        <dbReference type="Proteomes" id="UP001465755"/>
    </source>
</evidence>
<feature type="region of interest" description="Disordered" evidence="1">
    <location>
        <begin position="31"/>
        <end position="84"/>
    </location>
</feature>
<dbReference type="EMBL" id="JALJOQ010000058">
    <property type="protein sequence ID" value="KAK9803556.1"/>
    <property type="molecule type" value="Genomic_DNA"/>
</dbReference>
<feature type="region of interest" description="Disordered" evidence="1">
    <location>
        <begin position="328"/>
        <end position="395"/>
    </location>
</feature>
<evidence type="ECO:0000256" key="1">
    <source>
        <dbReference type="SAM" id="MobiDB-lite"/>
    </source>
</evidence>
<evidence type="ECO:0000313" key="2">
    <source>
        <dbReference type="EMBL" id="KAK9803556.1"/>
    </source>
</evidence>
<feature type="compositionally biased region" description="Basic and acidic residues" evidence="1">
    <location>
        <begin position="358"/>
        <end position="374"/>
    </location>
</feature>
<sequence>MALLACHTLRHSFNVAEHKRLKQQRQTLGLFATGGTPHGTRAQAQNSSAAESSSLHAAASAPYTSSEHLRSQGPPVASTSGGPTDVQQMQEVVAANLPVFYFHPKEQYFPCTVEWFLQRCQLALIRRGWRRQLLGLLAAQGTLDGTGLETAQQAFDKRPARERRRQFMLLQLDPAARAGQPGNVNQVPIYAHVKETVNPKGVRDSLEINYMKFLAYNGSYKPFGVIPAGDLGAHDADWEHVTVRLTPDAQSLLGVYYSAHRHRDGVWRSADKVPLTCSGRIKAHIALDGHGSYPEAGFIPRVYFAFNDLTSDQGVVWQPERVVIVTPPGKLPQVPTRGADLNGSTLPALRHTNPHTHQLHDAHSSSAHSAEDQHNSLNPQDSLQHSADDSQDDYRPEAVLEASPWLAFEGRWGSSVLAPACQDWFYKAENPVTRTWLQQVLLPLAPGVESLWEPVQEQVEEAIDDIQSAIDDLQYWWKSETGVGITSWRGKLRTGLFETGQTALWQEPLFTCPTTDLDPEGPPLSASSPFFARYCRLLAASEASWPKDYYHYNGWETVAKASCGVAGAQR</sequence>
<feature type="compositionally biased region" description="Basic and acidic residues" evidence="1">
    <location>
        <begin position="386"/>
        <end position="395"/>
    </location>
</feature>
<dbReference type="PANTHER" id="PTHR48174:SF5">
    <property type="entry name" value="VACUOLAR PROTEIN SORTING-ASSOCIATED PROTEIN 62"/>
    <property type="match status" value="1"/>
</dbReference>
<comment type="caution">
    <text evidence="2">The sequence shown here is derived from an EMBL/GenBank/DDBJ whole genome shotgun (WGS) entry which is preliminary data.</text>
</comment>
<accession>A0AAW1P1A2</accession>
<gene>
    <name evidence="2" type="ORF">WJX73_009991</name>
</gene>
<keyword evidence="3" id="KW-1185">Reference proteome</keyword>